<evidence type="ECO:0000313" key="1">
    <source>
        <dbReference type="EMBL" id="KAK9027781.1"/>
    </source>
</evidence>
<proteinExistence type="predicted"/>
<protein>
    <submittedName>
        <fullName evidence="1">Uncharacterized protein</fullName>
    </submittedName>
</protein>
<organism evidence="1 2">
    <name type="scientific">Hibiscus sabdariffa</name>
    <name type="common">roselle</name>
    <dbReference type="NCBI Taxonomy" id="183260"/>
    <lineage>
        <taxon>Eukaryota</taxon>
        <taxon>Viridiplantae</taxon>
        <taxon>Streptophyta</taxon>
        <taxon>Embryophyta</taxon>
        <taxon>Tracheophyta</taxon>
        <taxon>Spermatophyta</taxon>
        <taxon>Magnoliopsida</taxon>
        <taxon>eudicotyledons</taxon>
        <taxon>Gunneridae</taxon>
        <taxon>Pentapetalae</taxon>
        <taxon>rosids</taxon>
        <taxon>malvids</taxon>
        <taxon>Malvales</taxon>
        <taxon>Malvaceae</taxon>
        <taxon>Malvoideae</taxon>
        <taxon>Hibiscus</taxon>
    </lineage>
</organism>
<dbReference type="Proteomes" id="UP001396334">
    <property type="component" value="Unassembled WGS sequence"/>
</dbReference>
<comment type="caution">
    <text evidence="1">The sequence shown here is derived from an EMBL/GenBank/DDBJ whole genome shotgun (WGS) entry which is preliminary data.</text>
</comment>
<sequence>MTVIAAASRLVTDLEDRARCLLMVRIRVGSDVGQARWGRDRELSVVVGVLGFDGGCGSVNGWVSVVETRVKLVGDDGVRMARGVGKDSIGLVSSMMKGRLLTMGCLVGFCSLDGGLAGEWGCGEVSGSGSTIQEWVWLRCCVEDVIKGGEGSM</sequence>
<keyword evidence="2" id="KW-1185">Reference proteome</keyword>
<gene>
    <name evidence="1" type="ORF">V6N11_067604</name>
</gene>
<name>A0ABR2SR94_9ROSI</name>
<reference evidence="1 2" key="1">
    <citation type="journal article" date="2024" name="G3 (Bethesda)">
        <title>Genome assembly of Hibiscus sabdariffa L. provides insights into metabolisms of medicinal natural products.</title>
        <authorList>
            <person name="Kim T."/>
        </authorList>
    </citation>
    <scope>NUCLEOTIDE SEQUENCE [LARGE SCALE GENOMIC DNA]</scope>
    <source>
        <strain evidence="1">TK-2024</strain>
        <tissue evidence="1">Old leaves</tissue>
    </source>
</reference>
<dbReference type="EMBL" id="JBBPBN010000012">
    <property type="protein sequence ID" value="KAK9027781.1"/>
    <property type="molecule type" value="Genomic_DNA"/>
</dbReference>
<accession>A0ABR2SR94</accession>
<evidence type="ECO:0000313" key="2">
    <source>
        <dbReference type="Proteomes" id="UP001396334"/>
    </source>
</evidence>